<proteinExistence type="predicted"/>
<dbReference type="AlphaFoldDB" id="A0A0K0FZN6"/>
<evidence type="ECO:0000313" key="2">
    <source>
        <dbReference type="WBParaSite" id="SVE_1791600.1"/>
    </source>
</evidence>
<reference evidence="1" key="1">
    <citation type="submission" date="2014-07" db="EMBL/GenBank/DDBJ databases">
        <authorList>
            <person name="Martin A.A"/>
            <person name="De Silva N."/>
        </authorList>
    </citation>
    <scope>NUCLEOTIDE SEQUENCE</scope>
</reference>
<evidence type="ECO:0000313" key="1">
    <source>
        <dbReference type="Proteomes" id="UP000035680"/>
    </source>
</evidence>
<accession>A0A0K0FZN6</accession>
<reference evidence="2" key="2">
    <citation type="submission" date="2015-08" db="UniProtKB">
        <authorList>
            <consortium name="WormBaseParasite"/>
        </authorList>
    </citation>
    <scope>IDENTIFICATION</scope>
</reference>
<dbReference type="WBParaSite" id="SVE_1791600.1">
    <property type="protein sequence ID" value="SVE_1791600.1"/>
    <property type="gene ID" value="SVE_1791600"/>
</dbReference>
<protein>
    <submittedName>
        <fullName evidence="2">FTH domain-containing protein</fullName>
    </submittedName>
</protein>
<sequence>MDSISNKEITEEQKNKFVLSDKLPFHILSELSWKDILKPKLVELSGVKILYVEDSEGYPFSVYSTFASIPDCESRKSSNQKHVEIERGDQMSRFLKMFDMRNLSLLDVYVYGCFILHVCCHSTESKDVNPVSILQSFNITRSLLIYECNETRILTSDIVDNFLRRNLSVQRLTIGSGNSEFIRNLFKEDFAMDQPHKMENKLWCSKISLQFFGNEYKQLSRILMNDLYERENVQEVISIQNFPENSEIESVINCRHCPKDKHKIEINVSLMGVFLNTCDR</sequence>
<name>A0A0K0FZN6_STRVS</name>
<dbReference type="Proteomes" id="UP000035680">
    <property type="component" value="Unassembled WGS sequence"/>
</dbReference>
<keyword evidence="1" id="KW-1185">Reference proteome</keyword>
<organism evidence="1 2">
    <name type="scientific">Strongyloides venezuelensis</name>
    <name type="common">Threadworm</name>
    <dbReference type="NCBI Taxonomy" id="75913"/>
    <lineage>
        <taxon>Eukaryota</taxon>
        <taxon>Metazoa</taxon>
        <taxon>Ecdysozoa</taxon>
        <taxon>Nematoda</taxon>
        <taxon>Chromadorea</taxon>
        <taxon>Rhabditida</taxon>
        <taxon>Tylenchina</taxon>
        <taxon>Panagrolaimomorpha</taxon>
        <taxon>Strongyloidoidea</taxon>
        <taxon>Strongyloididae</taxon>
        <taxon>Strongyloides</taxon>
    </lineage>
</organism>